<dbReference type="Proteomes" id="UP000007879">
    <property type="component" value="Unassembled WGS sequence"/>
</dbReference>
<dbReference type="PANTHER" id="PTHR46791:SF5">
    <property type="entry name" value="CLR5 DOMAIN-CONTAINING PROTEIN-RELATED"/>
    <property type="match status" value="1"/>
</dbReference>
<accession>A0AAN0JK34</accession>
<protein>
    <recommendedName>
        <fullName evidence="3">Resolvase HTH domain-containing protein</fullName>
    </recommendedName>
</protein>
<reference evidence="1" key="2">
    <citation type="submission" date="2024-06" db="UniProtKB">
        <authorList>
            <consortium name="EnsemblMetazoa"/>
        </authorList>
    </citation>
    <scope>IDENTIFICATION</scope>
</reference>
<keyword evidence="2" id="KW-1185">Reference proteome</keyword>
<evidence type="ECO:0000313" key="1">
    <source>
        <dbReference type="EnsemblMetazoa" id="XP_019857141.1"/>
    </source>
</evidence>
<name>A0AAN0JK34_AMPQE</name>
<sequence length="309" mass="35281">MVELVYRDLLHRDAYSAGTFDSSVLELIRQILRDLELMQSQSSLVISPTGLAASMPGSLGGRPHFDIQKDQLSSLIDSGFTVVQISEIIGVSRRTIFRRMSDFELSIRSTYSDLTDTELDYIIKQIQVEFPACGNKQMMGHLLSRGIRIQQARVRESMYRVDPEGCIDRRIGLMKRRKYKVPGPRYLYHIDGNHKLVRINSSLQKFCSAWNNHPLSSEGCLNPLQLWTAGLLKDNSSLLFEDDNLYGIDWNGPIPLEDDYDRLFVPRIECDIPYGVLRELPSFVPPLSHSENYGIDLYCSALDYINTHT</sequence>
<organism evidence="1 2">
    <name type="scientific">Amphimedon queenslandica</name>
    <name type="common">Sponge</name>
    <dbReference type="NCBI Taxonomy" id="400682"/>
    <lineage>
        <taxon>Eukaryota</taxon>
        <taxon>Metazoa</taxon>
        <taxon>Porifera</taxon>
        <taxon>Demospongiae</taxon>
        <taxon>Heteroscleromorpha</taxon>
        <taxon>Haplosclerida</taxon>
        <taxon>Niphatidae</taxon>
        <taxon>Amphimedon</taxon>
    </lineage>
</organism>
<reference evidence="2" key="1">
    <citation type="journal article" date="2010" name="Nature">
        <title>The Amphimedon queenslandica genome and the evolution of animal complexity.</title>
        <authorList>
            <person name="Srivastava M."/>
            <person name="Simakov O."/>
            <person name="Chapman J."/>
            <person name="Fahey B."/>
            <person name="Gauthier M.E."/>
            <person name="Mitros T."/>
            <person name="Richards G.S."/>
            <person name="Conaco C."/>
            <person name="Dacre M."/>
            <person name="Hellsten U."/>
            <person name="Larroux C."/>
            <person name="Putnam N.H."/>
            <person name="Stanke M."/>
            <person name="Adamska M."/>
            <person name="Darling A."/>
            <person name="Degnan S.M."/>
            <person name="Oakley T.H."/>
            <person name="Plachetzki D.C."/>
            <person name="Zhai Y."/>
            <person name="Adamski M."/>
            <person name="Calcino A."/>
            <person name="Cummins S.F."/>
            <person name="Goodstein D.M."/>
            <person name="Harris C."/>
            <person name="Jackson D.J."/>
            <person name="Leys S.P."/>
            <person name="Shu S."/>
            <person name="Woodcroft B.J."/>
            <person name="Vervoort M."/>
            <person name="Kosik K.S."/>
            <person name="Manning G."/>
            <person name="Degnan B.M."/>
            <person name="Rokhsar D.S."/>
        </authorList>
    </citation>
    <scope>NUCLEOTIDE SEQUENCE [LARGE SCALE GENOMIC DNA]</scope>
</reference>
<evidence type="ECO:0000313" key="2">
    <source>
        <dbReference type="Proteomes" id="UP000007879"/>
    </source>
</evidence>
<dbReference type="PANTHER" id="PTHR46791">
    <property type="entry name" value="EXPRESSED PROTEIN"/>
    <property type="match status" value="1"/>
</dbReference>
<gene>
    <name evidence="1" type="primary">109585483</name>
</gene>
<evidence type="ECO:0008006" key="3">
    <source>
        <dbReference type="Google" id="ProtNLM"/>
    </source>
</evidence>
<dbReference type="EnsemblMetazoa" id="XM_020001582.1">
    <property type="protein sequence ID" value="XP_019857141.1"/>
    <property type="gene ID" value="LOC109585483"/>
</dbReference>
<proteinExistence type="predicted"/>
<dbReference type="AlphaFoldDB" id="A0AAN0JK34"/>